<sequence length="132" mass="13582">MRQDDNSVSLSSAGTSSASTIAYSSPLSALVLPSGASSYYRVTAHDTIECRAAKQAGVVKQSKQEVKAAKAKKRNKWIRGAFAEVALRASQLAANSSGQAGPSAANDNIDPQDAAKALNEDPKAAKDSESGG</sequence>
<name>A0A9P8JQM4_AURME</name>
<feature type="region of interest" description="Disordered" evidence="1">
    <location>
        <begin position="93"/>
        <end position="132"/>
    </location>
</feature>
<protein>
    <submittedName>
        <fullName evidence="2">Uncharacterized protein</fullName>
    </submittedName>
</protein>
<reference evidence="2" key="2">
    <citation type="submission" date="2021-08" db="EMBL/GenBank/DDBJ databases">
        <authorList>
            <person name="Gostincar C."/>
            <person name="Sun X."/>
            <person name="Song Z."/>
            <person name="Gunde-Cimerman N."/>
        </authorList>
    </citation>
    <scope>NUCLEOTIDE SEQUENCE</scope>
    <source>
        <strain evidence="2">EXF-9298</strain>
    </source>
</reference>
<reference evidence="2" key="1">
    <citation type="journal article" date="2021" name="J Fungi (Basel)">
        <title>Virulence traits and population genomics of the black yeast Aureobasidium melanogenum.</title>
        <authorList>
            <person name="Cernosa A."/>
            <person name="Sun X."/>
            <person name="Gostincar C."/>
            <person name="Fang C."/>
            <person name="Gunde-Cimerman N."/>
            <person name="Song Z."/>
        </authorList>
    </citation>
    <scope>NUCLEOTIDE SEQUENCE</scope>
    <source>
        <strain evidence="2">EXF-9298</strain>
    </source>
</reference>
<feature type="non-terminal residue" evidence="2">
    <location>
        <position position="132"/>
    </location>
</feature>
<evidence type="ECO:0000313" key="3">
    <source>
        <dbReference type="Proteomes" id="UP000729357"/>
    </source>
</evidence>
<feature type="compositionally biased region" description="Basic and acidic residues" evidence="1">
    <location>
        <begin position="118"/>
        <end position="132"/>
    </location>
</feature>
<comment type="caution">
    <text evidence="2">The sequence shown here is derived from an EMBL/GenBank/DDBJ whole genome shotgun (WGS) entry which is preliminary data.</text>
</comment>
<keyword evidence="3" id="KW-1185">Reference proteome</keyword>
<gene>
    <name evidence="2" type="ORF">KCU98_g12122</name>
</gene>
<evidence type="ECO:0000313" key="2">
    <source>
        <dbReference type="EMBL" id="KAG9974242.1"/>
    </source>
</evidence>
<organism evidence="2 3">
    <name type="scientific">Aureobasidium melanogenum</name>
    <name type="common">Aureobasidium pullulans var. melanogenum</name>
    <dbReference type="NCBI Taxonomy" id="46634"/>
    <lineage>
        <taxon>Eukaryota</taxon>
        <taxon>Fungi</taxon>
        <taxon>Dikarya</taxon>
        <taxon>Ascomycota</taxon>
        <taxon>Pezizomycotina</taxon>
        <taxon>Dothideomycetes</taxon>
        <taxon>Dothideomycetidae</taxon>
        <taxon>Dothideales</taxon>
        <taxon>Saccotheciaceae</taxon>
        <taxon>Aureobasidium</taxon>
    </lineage>
</organism>
<proteinExistence type="predicted"/>
<accession>A0A9P8JQM4</accession>
<dbReference type="EMBL" id="JAHFXS010002041">
    <property type="protein sequence ID" value="KAG9974242.1"/>
    <property type="molecule type" value="Genomic_DNA"/>
</dbReference>
<dbReference type="Proteomes" id="UP000729357">
    <property type="component" value="Unassembled WGS sequence"/>
</dbReference>
<evidence type="ECO:0000256" key="1">
    <source>
        <dbReference type="SAM" id="MobiDB-lite"/>
    </source>
</evidence>
<dbReference type="AlphaFoldDB" id="A0A9P8JQM4"/>